<evidence type="ECO:0000313" key="1">
    <source>
        <dbReference type="EMBL" id="NUU15830.1"/>
    </source>
</evidence>
<name>A0A7Y5ZXJ5_9CELL</name>
<gene>
    <name evidence="1" type="ORF">HP550_01015</name>
</gene>
<dbReference type="RefSeq" id="WP_175345738.1">
    <property type="nucleotide sequence ID" value="NZ_JABMCI010000035.1"/>
</dbReference>
<accession>A0A7Y5ZXJ5</accession>
<comment type="caution">
    <text evidence="1">The sequence shown here is derived from an EMBL/GenBank/DDBJ whole genome shotgun (WGS) entry which is preliminary data.</text>
</comment>
<dbReference type="Proteomes" id="UP000565724">
    <property type="component" value="Unassembled WGS sequence"/>
</dbReference>
<proteinExistence type="predicted"/>
<dbReference type="AlphaFoldDB" id="A0A7Y5ZXJ5"/>
<protein>
    <submittedName>
        <fullName evidence="1">Uncharacterized protein</fullName>
    </submittedName>
</protein>
<keyword evidence="2" id="KW-1185">Reference proteome</keyword>
<organism evidence="1 2">
    <name type="scientific">Cellulomonas humilata</name>
    <dbReference type="NCBI Taxonomy" id="144055"/>
    <lineage>
        <taxon>Bacteria</taxon>
        <taxon>Bacillati</taxon>
        <taxon>Actinomycetota</taxon>
        <taxon>Actinomycetes</taxon>
        <taxon>Micrococcales</taxon>
        <taxon>Cellulomonadaceae</taxon>
        <taxon>Cellulomonas</taxon>
    </lineage>
</organism>
<sequence>MDAISPDHAAGPDWDAIDLLAARRVAAGAGTTHAAGLVITAQAAGCALALVRDEATGWLVVVVTNTSSGATFVPTVIDPSEETRMLGSVAPAHGVGPRLHYALAKAKSVGGIRVRVTGGQWTTCNVERSEWAAICLAQDDFFAILHVELLDDDAWDRLV</sequence>
<reference evidence="1 2" key="1">
    <citation type="submission" date="2020-05" db="EMBL/GenBank/DDBJ databases">
        <title>Genome Sequencing of Type Strains.</title>
        <authorList>
            <person name="Lemaire J.F."/>
            <person name="Inderbitzin P."/>
            <person name="Gregorio O.A."/>
            <person name="Collins S.B."/>
            <person name="Wespe N."/>
            <person name="Knight-Connoni V."/>
        </authorList>
    </citation>
    <scope>NUCLEOTIDE SEQUENCE [LARGE SCALE GENOMIC DNA]</scope>
    <source>
        <strain evidence="1 2">ATCC 25174</strain>
    </source>
</reference>
<dbReference type="EMBL" id="JABMCI010000035">
    <property type="protein sequence ID" value="NUU15830.1"/>
    <property type="molecule type" value="Genomic_DNA"/>
</dbReference>
<evidence type="ECO:0000313" key="2">
    <source>
        <dbReference type="Proteomes" id="UP000565724"/>
    </source>
</evidence>